<keyword evidence="3 9" id="KW-0813">Transport</keyword>
<feature type="transmembrane region" description="Helical" evidence="9">
    <location>
        <begin position="369"/>
        <end position="390"/>
    </location>
</feature>
<evidence type="ECO:0000313" key="11">
    <source>
        <dbReference type="Proteomes" id="UP000635335"/>
    </source>
</evidence>
<gene>
    <name evidence="10" type="primary">sdeB</name>
    <name evidence="10" type="ORF">I5U16_05860</name>
</gene>
<feature type="transmembrane region" description="Helical" evidence="9">
    <location>
        <begin position="342"/>
        <end position="362"/>
    </location>
</feature>
<dbReference type="EMBL" id="JADUMB010000001">
    <property type="protein sequence ID" value="MBH1919681.1"/>
    <property type="molecule type" value="Genomic_DNA"/>
</dbReference>
<evidence type="ECO:0000256" key="6">
    <source>
        <dbReference type="ARBA" id="ARBA00022692"/>
    </source>
</evidence>
<dbReference type="Gene3D" id="3.30.70.1440">
    <property type="entry name" value="Multidrug efflux transporter AcrB pore domain"/>
    <property type="match status" value="1"/>
</dbReference>
<keyword evidence="5 9" id="KW-0997">Cell inner membrane</keyword>
<feature type="transmembrane region" description="Helical" evidence="9">
    <location>
        <begin position="472"/>
        <end position="496"/>
    </location>
</feature>
<proteinExistence type="inferred from homology"/>
<dbReference type="PANTHER" id="PTHR32063:SF11">
    <property type="entry name" value="CATION OR DRUG EFFLUX SYSTEM PROTEIN"/>
    <property type="match status" value="1"/>
</dbReference>
<dbReference type="InterPro" id="IPR004764">
    <property type="entry name" value="MdtF-like"/>
</dbReference>
<dbReference type="NCBIfam" id="NF000282">
    <property type="entry name" value="RND_permease_1"/>
    <property type="match status" value="1"/>
</dbReference>
<dbReference type="Gene3D" id="1.20.1640.10">
    <property type="entry name" value="Multidrug efflux transporter AcrB transmembrane domain"/>
    <property type="match status" value="2"/>
</dbReference>
<dbReference type="RefSeq" id="WP_197667478.1">
    <property type="nucleotide sequence ID" value="NZ_JADUMB010000001.1"/>
</dbReference>
<evidence type="ECO:0000256" key="7">
    <source>
        <dbReference type="ARBA" id="ARBA00022989"/>
    </source>
</evidence>
<accession>A0ABS0LX42</accession>
<evidence type="ECO:0000256" key="1">
    <source>
        <dbReference type="ARBA" id="ARBA00004429"/>
    </source>
</evidence>
<keyword evidence="8 9" id="KW-0472">Membrane</keyword>
<keyword evidence="7 9" id="KW-1133">Transmembrane helix</keyword>
<dbReference type="SUPFAM" id="SSF82866">
    <property type="entry name" value="Multidrug efflux transporter AcrB transmembrane domain"/>
    <property type="match status" value="2"/>
</dbReference>
<evidence type="ECO:0000256" key="9">
    <source>
        <dbReference type="RuleBase" id="RU364070"/>
    </source>
</evidence>
<keyword evidence="11" id="KW-1185">Reference proteome</keyword>
<feature type="transmembrane region" description="Helical" evidence="9">
    <location>
        <begin position="396"/>
        <end position="419"/>
    </location>
</feature>
<feature type="transmembrane region" description="Helical" evidence="9">
    <location>
        <begin position="1012"/>
        <end position="1034"/>
    </location>
</feature>
<reference evidence="10 11" key="1">
    <citation type="submission" date="2020-11" db="EMBL/GenBank/DDBJ databases">
        <title>Enhanced detection system for hospital associated transmission using whole genome sequencing surveillance.</title>
        <authorList>
            <person name="Harrison L.H."/>
            <person name="Van Tyne D."/>
            <person name="Marsh J.W."/>
            <person name="Griffith M.P."/>
            <person name="Snyder D.J."/>
            <person name="Cooper V.S."/>
            <person name="Mustapha M."/>
        </authorList>
    </citation>
    <scope>NUCLEOTIDE SEQUENCE [LARGE SCALE GENOMIC DNA]</scope>
    <source>
        <strain evidence="10 11">SER00227</strain>
    </source>
</reference>
<dbReference type="InterPro" id="IPR027463">
    <property type="entry name" value="AcrB_DN_DC_subdom"/>
</dbReference>
<dbReference type="InterPro" id="IPR001036">
    <property type="entry name" value="Acrflvin-R"/>
</dbReference>
<keyword evidence="6 9" id="KW-0812">Transmembrane</keyword>
<feature type="transmembrane region" description="Helical" evidence="9">
    <location>
        <begin position="878"/>
        <end position="898"/>
    </location>
</feature>
<evidence type="ECO:0000256" key="4">
    <source>
        <dbReference type="ARBA" id="ARBA00022475"/>
    </source>
</evidence>
<dbReference type="Gene3D" id="3.30.70.1320">
    <property type="entry name" value="Multidrug efflux transporter AcrB pore domain like"/>
    <property type="match status" value="1"/>
</dbReference>
<feature type="transmembrane region" description="Helical" evidence="9">
    <location>
        <begin position="12"/>
        <end position="32"/>
    </location>
</feature>
<evidence type="ECO:0000313" key="10">
    <source>
        <dbReference type="EMBL" id="MBH1919681.1"/>
    </source>
</evidence>
<feature type="transmembrane region" description="Helical" evidence="9">
    <location>
        <begin position="543"/>
        <end position="564"/>
    </location>
</feature>
<organism evidence="10 11">
    <name type="scientific">Serratia surfactantfaciens</name>
    <dbReference type="NCBI Taxonomy" id="2741499"/>
    <lineage>
        <taxon>Bacteria</taxon>
        <taxon>Pseudomonadati</taxon>
        <taxon>Pseudomonadota</taxon>
        <taxon>Gammaproteobacteria</taxon>
        <taxon>Enterobacterales</taxon>
        <taxon>Yersiniaceae</taxon>
        <taxon>Serratia</taxon>
    </lineage>
</organism>
<evidence type="ECO:0000256" key="5">
    <source>
        <dbReference type="ARBA" id="ARBA00022519"/>
    </source>
</evidence>
<evidence type="ECO:0000256" key="3">
    <source>
        <dbReference type="ARBA" id="ARBA00022448"/>
    </source>
</evidence>
<dbReference type="PANTHER" id="PTHR32063">
    <property type="match status" value="1"/>
</dbReference>
<feature type="transmembrane region" description="Helical" evidence="9">
    <location>
        <begin position="931"/>
        <end position="952"/>
    </location>
</feature>
<dbReference type="Pfam" id="PF00873">
    <property type="entry name" value="ACR_tran"/>
    <property type="match status" value="1"/>
</dbReference>
<comment type="subcellular location">
    <subcellularLocation>
        <location evidence="1 9">Cell inner membrane</location>
        <topology evidence="1 9">Multi-pass membrane protein</topology>
    </subcellularLocation>
</comment>
<comment type="caution">
    <text evidence="10">The sequence shown here is derived from an EMBL/GenBank/DDBJ whole genome shotgun (WGS) entry which is preliminary data.</text>
</comment>
<comment type="similarity">
    <text evidence="2 9">Belongs to the resistance-nodulation-cell division (RND) (TC 2.A.6) family.</text>
</comment>
<dbReference type="Gene3D" id="3.30.70.1430">
    <property type="entry name" value="Multidrug efflux transporter AcrB pore domain"/>
    <property type="match status" value="2"/>
</dbReference>
<dbReference type="Gene3D" id="3.30.2090.10">
    <property type="entry name" value="Multidrug efflux transporter AcrB TolC docking domain, DN and DC subdomains"/>
    <property type="match status" value="2"/>
</dbReference>
<feature type="transmembrane region" description="Helical" evidence="9">
    <location>
        <begin position="980"/>
        <end position="1000"/>
    </location>
</feature>
<dbReference type="PRINTS" id="PR00702">
    <property type="entry name" value="ACRIFLAVINRP"/>
</dbReference>
<dbReference type="SUPFAM" id="SSF82714">
    <property type="entry name" value="Multidrug efflux transporter AcrB TolC docking domain, DN and DC subdomains"/>
    <property type="match status" value="2"/>
</dbReference>
<name>A0ABS0LX42_9GAMM</name>
<evidence type="ECO:0000256" key="8">
    <source>
        <dbReference type="ARBA" id="ARBA00023136"/>
    </source>
</evidence>
<dbReference type="Proteomes" id="UP000635335">
    <property type="component" value="Unassembled WGS sequence"/>
</dbReference>
<dbReference type="NCBIfam" id="TIGR00915">
    <property type="entry name" value="2A0602"/>
    <property type="match status" value="1"/>
</dbReference>
<feature type="transmembrane region" description="Helical" evidence="9">
    <location>
        <begin position="905"/>
        <end position="925"/>
    </location>
</feature>
<sequence length="1047" mass="112388">MDFSRFFIDRPIFAAVLSILIFVAGVIAIPLLPISEYPDVVPPSVQVRAEYPGANPKEIAETVATPLEEAINGVENMMYMKSVAGSDGVLVTTVTFRPGTDPDQAQVQVQNRVAQAEARLPEDVRRQGITTQKQSPALTLVVHLVSPSGKYDSLYLRNYATLKVKDELARLPGVGQVQIFGAGEYAMRIWLDPNKVAARGLTASDVVSAMQEQNVQVSAGQLGAEPMPTRSDYLLSINAQGRLQTEEEFGNIILKSGDNGEIVRLRDVARIEMGSGSYALRAQLNNKDAVGIGIFQSPGANAIELSDAVRGKMAELATRFPDGMSWKSPYDPTVFVRDSIRAVVDTLLEAVILVVLVVILFLQTWRASIIPLLAVPISVVGTFAALYLLGFSLNTLSLFGLVLAIGIVVDDAIVVVENVERNIEEGLSPLAAAHQAMREVSGPIIAIAVVLCAVFVPMAFLSGVTGQFYKQFAVTIAISTVISAINSLTLSPALAARLLKPHGAPKDLPSRLIDRLFGWLFRPFNRFFASGSQRYQQGVSRVLGRRGAVFVVYLLLLAAAGVMFKTVPGGFIPTQDKLYLIGGVKMPEGASLERTDAVIRKMSAIGLSVDGVTDAVAFPGLNALQFTNTPNTGTVFFALESLSTRTRTAAQINAEINARISQIQEGFAFSIMPPPILGIGQGSGYSLYVQDRAGLGYGALQTAINTLSGAIMQTPGMGFPISSYQANVPQLDAKIDRDKAKAQGVPLNALFSTLQTYLGSSYINDFNRYGRTWKVMAQADGQFRDSVEDIANLRTRNDKGEMVPIGSMVSIGTTYGPDPVIRYNGFPAADLIGDADPRVLSSTQAMGALTQMAGKLLPNGMNIQWTDLSYQQSTQGNAALVVFPVAVLLAFLALAALYESWTLPLAVILIVPMTMLSALFGVWLTGGDNNVFVQVGLVVLMGLACKNAILIVEFARELEMQGKGIVEAALEACRLRLRPIVMTSIAFIAGTIPLILGHGAGAEVRGVTGITVFSGMLGVTLFGLFLTPVFYVTLRRLVARKAQPQRA</sequence>
<feature type="transmembrane region" description="Helical" evidence="9">
    <location>
        <begin position="440"/>
        <end position="460"/>
    </location>
</feature>
<protein>
    <recommendedName>
        <fullName evidence="9">Efflux pump membrane transporter</fullName>
    </recommendedName>
</protein>
<keyword evidence="4" id="KW-1003">Cell membrane</keyword>
<evidence type="ECO:0000256" key="2">
    <source>
        <dbReference type="ARBA" id="ARBA00010942"/>
    </source>
</evidence>
<dbReference type="SUPFAM" id="SSF82693">
    <property type="entry name" value="Multidrug efflux transporter AcrB pore domain, PN1, PN2, PC1 and PC2 subdomains"/>
    <property type="match status" value="3"/>
</dbReference>